<feature type="transmembrane region" description="Helical" evidence="8">
    <location>
        <begin position="456"/>
        <end position="479"/>
    </location>
</feature>
<protein>
    <submittedName>
        <fullName evidence="10">ABC transporter</fullName>
    </submittedName>
</protein>
<keyword evidence="4" id="KW-0067">ATP-binding</keyword>
<dbReference type="Pfam" id="PF24357">
    <property type="entry name" value="TMD0_ABC"/>
    <property type="match status" value="1"/>
</dbReference>
<dbReference type="STRING" id="43265.A0A545VIH6"/>
<dbReference type="InterPro" id="IPR003439">
    <property type="entry name" value="ABC_transporter-like_ATP-bd"/>
</dbReference>
<name>A0A545VIH6_9HYPO</name>
<dbReference type="AlphaFoldDB" id="A0A545VIH6"/>
<evidence type="ECO:0000256" key="2">
    <source>
        <dbReference type="ARBA" id="ARBA00022692"/>
    </source>
</evidence>
<organism evidence="10 11">
    <name type="scientific">Cordyceps javanica</name>
    <dbReference type="NCBI Taxonomy" id="43265"/>
    <lineage>
        <taxon>Eukaryota</taxon>
        <taxon>Fungi</taxon>
        <taxon>Dikarya</taxon>
        <taxon>Ascomycota</taxon>
        <taxon>Pezizomycotina</taxon>
        <taxon>Sordariomycetes</taxon>
        <taxon>Hypocreomycetidae</taxon>
        <taxon>Hypocreales</taxon>
        <taxon>Cordycipitaceae</taxon>
        <taxon>Cordyceps</taxon>
    </lineage>
</organism>
<gene>
    <name evidence="10" type="ORF">IF1G_11281</name>
</gene>
<dbReference type="InterPro" id="IPR050173">
    <property type="entry name" value="ABC_transporter_C-like"/>
</dbReference>
<proteinExistence type="predicted"/>
<dbReference type="GO" id="GO:0042626">
    <property type="term" value="F:ATPase-coupled transmembrane transporter activity"/>
    <property type="evidence" value="ECO:0007669"/>
    <property type="project" value="TreeGrafter"/>
</dbReference>
<keyword evidence="11" id="KW-1185">Reference proteome</keyword>
<accession>A0A545VIH6</accession>
<comment type="caution">
    <text evidence="10">The sequence shown here is derived from an EMBL/GenBank/DDBJ whole genome shotgun (WGS) entry which is preliminary data.</text>
</comment>
<feature type="transmembrane region" description="Helical" evidence="8">
    <location>
        <begin position="423"/>
        <end position="444"/>
    </location>
</feature>
<evidence type="ECO:0000313" key="11">
    <source>
        <dbReference type="Proteomes" id="UP000315783"/>
    </source>
</evidence>
<feature type="compositionally biased region" description="Polar residues" evidence="7">
    <location>
        <begin position="376"/>
        <end position="403"/>
    </location>
</feature>
<reference evidence="10 11" key="1">
    <citation type="journal article" date="2019" name="Appl. Microbiol. Biotechnol.">
        <title>Genome sequence of Isaria javanica and comparative genome analysis insights into family S53 peptidase evolution in fungal entomopathogens.</title>
        <authorList>
            <person name="Lin R."/>
            <person name="Zhang X."/>
            <person name="Xin B."/>
            <person name="Zou M."/>
            <person name="Gao Y."/>
            <person name="Qin F."/>
            <person name="Hu Q."/>
            <person name="Xie B."/>
            <person name="Cheng X."/>
        </authorList>
    </citation>
    <scope>NUCLEOTIDE SEQUENCE [LARGE SCALE GENOMIC DNA]</scope>
    <source>
        <strain evidence="10 11">IJ1G</strain>
    </source>
</reference>
<dbReference type="PANTHER" id="PTHR24223">
    <property type="entry name" value="ATP-BINDING CASSETTE SUB-FAMILY C"/>
    <property type="match status" value="1"/>
</dbReference>
<keyword evidence="6 8" id="KW-0472">Membrane</keyword>
<dbReference type="InterPro" id="IPR036640">
    <property type="entry name" value="ABC1_TM_sf"/>
</dbReference>
<dbReference type="GO" id="GO:0016020">
    <property type="term" value="C:membrane"/>
    <property type="evidence" value="ECO:0007669"/>
    <property type="project" value="UniProtKB-SubCell"/>
</dbReference>
<evidence type="ECO:0000256" key="8">
    <source>
        <dbReference type="SAM" id="Phobius"/>
    </source>
</evidence>
<evidence type="ECO:0000256" key="5">
    <source>
        <dbReference type="ARBA" id="ARBA00022989"/>
    </source>
</evidence>
<feature type="domain" description="ABC transporter" evidence="9">
    <location>
        <begin position="108"/>
        <end position="347"/>
    </location>
</feature>
<sequence length="854" mass="94911">MSFPNVADQQLWPSRFLAAIWDFSLKFEDVVLDIVPAASWAILTPAIHYCYVNKPVYASHSPVLWLKLLLSALLLFLEIATVAIRCAVPAYHTNITAAAAAVDIVSAVGIITVVYVEHRRGIRASALLSVYLTMGILIDGTRTRSYFIRDMSTLGGSGKTTIFESIIGENQILDGIVYVDEMSIALCGQQLWLTNGTIRECIIGGFEYDHAWYLAVITACELVFDINQFEERNDYLIGSDGIRLSGGQRQRLCIARAVYARASIVLLDDSFSALDMRTARAILHNLCNRENGLLRQSNCAVLLTNYVPESLQIADELLHLKENGVLSQMPITQIDGDSMAFVEALLASANRAPREEEEGPRSPQWDSDFESDSELEGQSPSYAPQATAAQLQPDETTRNPGSRQKGNKNIYWLWMNQVGRQRLAWWFVIVLVMCLAEGFPTIYMKWWIELSPANKIWFIGYALLSLTAGLLGGPCVFLMMIKLSPRASIELHGMLTGIVMRCTIGFLGATDSGSILNRYSVDMDLIAKQIPAGVYNNLYLGITTLIQDSSTENSSGLSFLVLIVLGTSFNRAIMTWTTLETALGSLSRLLFFFEDTPVESANNKSLTLPDHWPSQGQVQIHNLTARYICDTERYRQTPVLRNITLSVEPGQKVGIMGRTGSGKSSLLMTLLGFLDYEGSIYVDGVDLRTVSRDELRSRIITISQDQVELDGTIRDNLLPFDKTWTVGKGSSATTAPSDEVAEKDRQEAHDRILKETLIQLGLWESLVGDAENRLDIPLAATGFSHGETQLMCIARAVVRRRIHGGRLVLVDESTGGVDMWRDRIVREMMRDHFRDCTILIVAHRAESIADSHVS</sequence>
<evidence type="ECO:0000256" key="4">
    <source>
        <dbReference type="ARBA" id="ARBA00022840"/>
    </source>
</evidence>
<evidence type="ECO:0000313" key="10">
    <source>
        <dbReference type="EMBL" id="TQV90054.1"/>
    </source>
</evidence>
<keyword evidence="5 8" id="KW-1133">Transmembrane helix</keyword>
<keyword evidence="3" id="KW-0547">Nucleotide-binding</keyword>
<keyword evidence="2 8" id="KW-0812">Transmembrane</keyword>
<evidence type="ECO:0000256" key="3">
    <source>
        <dbReference type="ARBA" id="ARBA00022741"/>
    </source>
</evidence>
<feature type="transmembrane region" description="Helical" evidence="8">
    <location>
        <begin position="64"/>
        <end position="88"/>
    </location>
</feature>
<dbReference type="PROSITE" id="PS00211">
    <property type="entry name" value="ABC_TRANSPORTER_1"/>
    <property type="match status" value="1"/>
</dbReference>
<feature type="transmembrane region" description="Helical" evidence="8">
    <location>
        <begin position="95"/>
        <end position="116"/>
    </location>
</feature>
<dbReference type="Proteomes" id="UP000315783">
    <property type="component" value="Unassembled WGS sequence"/>
</dbReference>
<dbReference type="InterPro" id="IPR003593">
    <property type="entry name" value="AAA+_ATPase"/>
</dbReference>
<comment type="subcellular location">
    <subcellularLocation>
        <location evidence="1">Membrane</location>
        <topology evidence="1">Multi-pass membrane protein</topology>
    </subcellularLocation>
</comment>
<dbReference type="PANTHER" id="PTHR24223:SF399">
    <property type="entry name" value="ABC TRANSPORTER ATNG"/>
    <property type="match status" value="1"/>
</dbReference>
<dbReference type="GO" id="GO:0016887">
    <property type="term" value="F:ATP hydrolysis activity"/>
    <property type="evidence" value="ECO:0007669"/>
    <property type="project" value="InterPro"/>
</dbReference>
<dbReference type="EMBL" id="SPUK01000040">
    <property type="protein sequence ID" value="TQV90054.1"/>
    <property type="molecule type" value="Genomic_DNA"/>
</dbReference>
<evidence type="ECO:0000256" key="6">
    <source>
        <dbReference type="ARBA" id="ARBA00023136"/>
    </source>
</evidence>
<evidence type="ECO:0000256" key="7">
    <source>
        <dbReference type="SAM" id="MobiDB-lite"/>
    </source>
</evidence>
<dbReference type="SUPFAM" id="SSF90123">
    <property type="entry name" value="ABC transporter transmembrane region"/>
    <property type="match status" value="1"/>
</dbReference>
<evidence type="ECO:0000256" key="1">
    <source>
        <dbReference type="ARBA" id="ARBA00004141"/>
    </source>
</evidence>
<dbReference type="SMART" id="SM00382">
    <property type="entry name" value="AAA"/>
    <property type="match status" value="2"/>
</dbReference>
<dbReference type="InterPro" id="IPR027417">
    <property type="entry name" value="P-loop_NTPase"/>
</dbReference>
<dbReference type="GO" id="GO:0005524">
    <property type="term" value="F:ATP binding"/>
    <property type="evidence" value="ECO:0007669"/>
    <property type="project" value="UniProtKB-KW"/>
</dbReference>
<dbReference type="InterPro" id="IPR017871">
    <property type="entry name" value="ABC_transporter-like_CS"/>
</dbReference>
<dbReference type="PROSITE" id="PS50893">
    <property type="entry name" value="ABC_TRANSPORTER_2"/>
    <property type="match status" value="1"/>
</dbReference>
<dbReference type="OrthoDB" id="4867492at2759"/>
<dbReference type="Gene3D" id="1.20.1560.10">
    <property type="entry name" value="ABC transporter type 1, transmembrane domain"/>
    <property type="match status" value="1"/>
</dbReference>
<dbReference type="Pfam" id="PF00005">
    <property type="entry name" value="ABC_tran"/>
    <property type="match status" value="2"/>
</dbReference>
<feature type="region of interest" description="Disordered" evidence="7">
    <location>
        <begin position="350"/>
        <end position="403"/>
    </location>
</feature>
<dbReference type="Gene3D" id="3.40.50.300">
    <property type="entry name" value="P-loop containing nucleotide triphosphate hydrolases"/>
    <property type="match status" value="2"/>
</dbReference>
<evidence type="ECO:0000259" key="9">
    <source>
        <dbReference type="PROSITE" id="PS50893"/>
    </source>
</evidence>
<dbReference type="SUPFAM" id="SSF52540">
    <property type="entry name" value="P-loop containing nucleoside triphosphate hydrolases"/>
    <property type="match status" value="2"/>
</dbReference>
<dbReference type="InterPro" id="IPR056227">
    <property type="entry name" value="TMD0_ABC"/>
</dbReference>